<dbReference type="InterPro" id="IPR036259">
    <property type="entry name" value="MFS_trans_sf"/>
</dbReference>
<dbReference type="GO" id="GO:0022857">
    <property type="term" value="F:transmembrane transporter activity"/>
    <property type="evidence" value="ECO:0007669"/>
    <property type="project" value="InterPro"/>
</dbReference>
<evidence type="ECO:0000256" key="5">
    <source>
        <dbReference type="ARBA" id="ARBA00022692"/>
    </source>
</evidence>
<sequence>MSFIEKGTSEQKKASFALFLGGFVTFATLYTTQPLMPLFSEQFGVSASAASLALSLSTGILSIAMIVAGTLSDAFGKKKLMAISMFAASIIGILTALSPTFWTLLAFRALLGIFLAGVPAIAMAYVSEEFNPKAIGSAMGLYISGTTIGGMSGRVLTGLLTDVFNWRVALILIGFTALAASIAFLFTLPEPRHSIKKQHSFKEMIMTYRIHFYNRPLLAIVLLGFLLMGSFVTLYNYIGFLLSEPPYSLTQTLIGFIFIVFLTGTFSAIYMGKKADTYGNPLMLKWSIGIMAAGAVLTLLPLLFIKIIGIAVFTFGFFAAHSIASKWVGDYASFNKTQASSIYLFLYYLGSSVVGSFGGWFWAHLHWIGVISLILLLLTITLPLIFYAEHHRPGIYCVIKKQKRSSAMDRA</sequence>
<organism evidence="10 11">
    <name type="scientific">Domibacillus iocasae</name>
    <dbReference type="NCBI Taxonomy" id="1714016"/>
    <lineage>
        <taxon>Bacteria</taxon>
        <taxon>Bacillati</taxon>
        <taxon>Bacillota</taxon>
        <taxon>Bacilli</taxon>
        <taxon>Bacillales</taxon>
        <taxon>Bacillaceae</taxon>
        <taxon>Domibacillus</taxon>
    </lineage>
</organism>
<feature type="domain" description="Major facilitator superfamily (MFS) profile" evidence="9">
    <location>
        <begin position="14"/>
        <end position="391"/>
    </location>
</feature>
<evidence type="ECO:0000256" key="4">
    <source>
        <dbReference type="ARBA" id="ARBA00022475"/>
    </source>
</evidence>
<keyword evidence="6 8" id="KW-1133">Transmembrane helix</keyword>
<keyword evidence="11" id="KW-1185">Reference proteome</keyword>
<evidence type="ECO:0000313" key="11">
    <source>
        <dbReference type="Proteomes" id="UP000095658"/>
    </source>
</evidence>
<keyword evidence="5 8" id="KW-0812">Transmembrane</keyword>
<evidence type="ECO:0000313" key="10">
    <source>
        <dbReference type="EMBL" id="OES46244.1"/>
    </source>
</evidence>
<evidence type="ECO:0000256" key="8">
    <source>
        <dbReference type="SAM" id="Phobius"/>
    </source>
</evidence>
<feature type="transmembrane region" description="Helical" evidence="8">
    <location>
        <begin position="310"/>
        <end position="329"/>
    </location>
</feature>
<name>A0A1E7DT38_9BACI</name>
<proteinExistence type="inferred from homology"/>
<feature type="transmembrane region" description="Helical" evidence="8">
    <location>
        <begin position="138"/>
        <end position="160"/>
    </location>
</feature>
<feature type="transmembrane region" description="Helical" evidence="8">
    <location>
        <begin position="43"/>
        <end position="68"/>
    </location>
</feature>
<accession>A0A1E7DT38</accession>
<protein>
    <submittedName>
        <fullName evidence="10">MFS transporter</fullName>
    </submittedName>
</protein>
<dbReference type="PANTHER" id="PTHR43271">
    <property type="entry name" value="BLL2771 PROTEIN"/>
    <property type="match status" value="1"/>
</dbReference>
<dbReference type="Gene3D" id="1.20.1250.20">
    <property type="entry name" value="MFS general substrate transporter like domains"/>
    <property type="match status" value="1"/>
</dbReference>
<dbReference type="RefSeq" id="WP_069937144.1">
    <property type="nucleotide sequence ID" value="NZ_MAMP01000004.1"/>
</dbReference>
<comment type="subcellular location">
    <subcellularLocation>
        <location evidence="1">Cell membrane</location>
        <topology evidence="1">Multi-pass membrane protein</topology>
    </subcellularLocation>
</comment>
<evidence type="ECO:0000256" key="1">
    <source>
        <dbReference type="ARBA" id="ARBA00004651"/>
    </source>
</evidence>
<dbReference type="STRING" id="1714016.BA724_15470"/>
<dbReference type="EMBL" id="MAMP01000004">
    <property type="protein sequence ID" value="OES46244.1"/>
    <property type="molecule type" value="Genomic_DNA"/>
</dbReference>
<feature type="transmembrane region" description="Helical" evidence="8">
    <location>
        <begin position="14"/>
        <end position="31"/>
    </location>
</feature>
<feature type="transmembrane region" description="Helical" evidence="8">
    <location>
        <begin position="166"/>
        <end position="188"/>
    </location>
</feature>
<feature type="transmembrane region" description="Helical" evidence="8">
    <location>
        <begin position="367"/>
        <end position="387"/>
    </location>
</feature>
<evidence type="ECO:0000256" key="3">
    <source>
        <dbReference type="ARBA" id="ARBA00022448"/>
    </source>
</evidence>
<keyword evidence="4" id="KW-1003">Cell membrane</keyword>
<dbReference type="CDD" id="cd17324">
    <property type="entry name" value="MFS_NepI_like"/>
    <property type="match status" value="1"/>
</dbReference>
<keyword evidence="3" id="KW-0813">Transport</keyword>
<dbReference type="PROSITE" id="PS50850">
    <property type="entry name" value="MFS"/>
    <property type="match status" value="1"/>
</dbReference>
<evidence type="ECO:0000256" key="7">
    <source>
        <dbReference type="ARBA" id="ARBA00023136"/>
    </source>
</evidence>
<dbReference type="AlphaFoldDB" id="A0A1E7DT38"/>
<feature type="transmembrane region" description="Helical" evidence="8">
    <location>
        <begin position="341"/>
        <end position="361"/>
    </location>
</feature>
<dbReference type="InterPro" id="IPR020846">
    <property type="entry name" value="MFS_dom"/>
</dbReference>
<keyword evidence="7 8" id="KW-0472">Membrane</keyword>
<comment type="similarity">
    <text evidence="2">Belongs to the major facilitator superfamily.</text>
</comment>
<gene>
    <name evidence="10" type="ORF">BA724_15470</name>
</gene>
<evidence type="ECO:0000256" key="6">
    <source>
        <dbReference type="ARBA" id="ARBA00022989"/>
    </source>
</evidence>
<feature type="transmembrane region" description="Helical" evidence="8">
    <location>
        <begin position="250"/>
        <end position="271"/>
    </location>
</feature>
<dbReference type="PANTHER" id="PTHR43271:SF1">
    <property type="entry name" value="INNER MEMBRANE TRANSPORT PROTEIN YNFM"/>
    <property type="match status" value="1"/>
</dbReference>
<feature type="transmembrane region" description="Helical" evidence="8">
    <location>
        <begin position="283"/>
        <end position="304"/>
    </location>
</feature>
<dbReference type="Pfam" id="PF07690">
    <property type="entry name" value="MFS_1"/>
    <property type="match status" value="1"/>
</dbReference>
<comment type="caution">
    <text evidence="10">The sequence shown here is derived from an EMBL/GenBank/DDBJ whole genome shotgun (WGS) entry which is preliminary data.</text>
</comment>
<feature type="transmembrane region" description="Helical" evidence="8">
    <location>
        <begin position="217"/>
        <end position="238"/>
    </location>
</feature>
<dbReference type="InterPro" id="IPR011701">
    <property type="entry name" value="MFS"/>
</dbReference>
<dbReference type="GO" id="GO:0005886">
    <property type="term" value="C:plasma membrane"/>
    <property type="evidence" value="ECO:0007669"/>
    <property type="project" value="UniProtKB-SubCell"/>
</dbReference>
<evidence type="ECO:0000256" key="2">
    <source>
        <dbReference type="ARBA" id="ARBA00008335"/>
    </source>
</evidence>
<dbReference type="Proteomes" id="UP000095658">
    <property type="component" value="Unassembled WGS sequence"/>
</dbReference>
<dbReference type="SUPFAM" id="SSF103473">
    <property type="entry name" value="MFS general substrate transporter"/>
    <property type="match status" value="1"/>
</dbReference>
<reference evidence="10 11" key="1">
    <citation type="submission" date="2016-06" db="EMBL/GenBank/DDBJ databases">
        <title>Domibacillus iocasae genome sequencing.</title>
        <authorList>
            <person name="Verma A."/>
            <person name="Pal Y."/>
            <person name="Ojha A.K."/>
            <person name="Krishnamurthi S."/>
        </authorList>
    </citation>
    <scope>NUCLEOTIDE SEQUENCE [LARGE SCALE GENOMIC DNA]</scope>
    <source>
        <strain evidence="10 11">DSM 29979</strain>
    </source>
</reference>
<dbReference type="OrthoDB" id="63984at2"/>
<feature type="transmembrane region" description="Helical" evidence="8">
    <location>
        <begin position="105"/>
        <end position="126"/>
    </location>
</feature>
<evidence type="ECO:0000259" key="9">
    <source>
        <dbReference type="PROSITE" id="PS50850"/>
    </source>
</evidence>
<feature type="transmembrane region" description="Helical" evidence="8">
    <location>
        <begin position="80"/>
        <end position="99"/>
    </location>
</feature>